<comment type="caution">
    <text evidence="2">The sequence shown here is derived from an EMBL/GenBank/DDBJ whole genome shotgun (WGS) entry which is preliminary data.</text>
</comment>
<name>A0AAD6V9S6_9AGAR</name>
<feature type="compositionally biased region" description="Pro residues" evidence="1">
    <location>
        <begin position="145"/>
        <end position="158"/>
    </location>
</feature>
<evidence type="ECO:0000313" key="3">
    <source>
        <dbReference type="Proteomes" id="UP001219525"/>
    </source>
</evidence>
<dbReference type="EMBL" id="JARJCW010000038">
    <property type="protein sequence ID" value="KAJ7206800.1"/>
    <property type="molecule type" value="Genomic_DNA"/>
</dbReference>
<dbReference type="AlphaFoldDB" id="A0AAD6V9S6"/>
<evidence type="ECO:0000313" key="2">
    <source>
        <dbReference type="EMBL" id="KAJ7206800.1"/>
    </source>
</evidence>
<keyword evidence="3" id="KW-1185">Reference proteome</keyword>
<sequence length="202" mass="22208">MHSARRPRPLHAVPRHLHAAPAVYTSPCRVHVAPAFCMPTPPSASCLCPTRRPCPLHTAPAPYTPPPPPPPARRPAFCTPCIAARSFGRFWAPAAAAALFYTRRRRLVIPRGLVLDVRRRRHPAPPPCTARARSNGCVQARFRRPTPPPRSPLPPPPSTGRARLYFDFLRRRLDTRAAAALRACSPCLRLSKPPALSPVPPS</sequence>
<feature type="region of interest" description="Disordered" evidence="1">
    <location>
        <begin position="139"/>
        <end position="159"/>
    </location>
</feature>
<protein>
    <submittedName>
        <fullName evidence="2">Uncharacterized protein</fullName>
    </submittedName>
</protein>
<gene>
    <name evidence="2" type="ORF">GGX14DRAFT_567879</name>
</gene>
<organism evidence="2 3">
    <name type="scientific">Mycena pura</name>
    <dbReference type="NCBI Taxonomy" id="153505"/>
    <lineage>
        <taxon>Eukaryota</taxon>
        <taxon>Fungi</taxon>
        <taxon>Dikarya</taxon>
        <taxon>Basidiomycota</taxon>
        <taxon>Agaricomycotina</taxon>
        <taxon>Agaricomycetes</taxon>
        <taxon>Agaricomycetidae</taxon>
        <taxon>Agaricales</taxon>
        <taxon>Marasmiineae</taxon>
        <taxon>Mycenaceae</taxon>
        <taxon>Mycena</taxon>
    </lineage>
</organism>
<dbReference type="PRINTS" id="PR01217">
    <property type="entry name" value="PRICHEXTENSN"/>
</dbReference>
<proteinExistence type="predicted"/>
<accession>A0AAD6V9S6</accession>
<evidence type="ECO:0000256" key="1">
    <source>
        <dbReference type="SAM" id="MobiDB-lite"/>
    </source>
</evidence>
<dbReference type="Proteomes" id="UP001219525">
    <property type="component" value="Unassembled WGS sequence"/>
</dbReference>
<reference evidence="2" key="1">
    <citation type="submission" date="2023-03" db="EMBL/GenBank/DDBJ databases">
        <title>Massive genome expansion in bonnet fungi (Mycena s.s.) driven by repeated elements and novel gene families across ecological guilds.</title>
        <authorList>
            <consortium name="Lawrence Berkeley National Laboratory"/>
            <person name="Harder C.B."/>
            <person name="Miyauchi S."/>
            <person name="Viragh M."/>
            <person name="Kuo A."/>
            <person name="Thoen E."/>
            <person name="Andreopoulos B."/>
            <person name="Lu D."/>
            <person name="Skrede I."/>
            <person name="Drula E."/>
            <person name="Henrissat B."/>
            <person name="Morin E."/>
            <person name="Kohler A."/>
            <person name="Barry K."/>
            <person name="LaButti K."/>
            <person name="Morin E."/>
            <person name="Salamov A."/>
            <person name="Lipzen A."/>
            <person name="Mereny Z."/>
            <person name="Hegedus B."/>
            <person name="Baldrian P."/>
            <person name="Stursova M."/>
            <person name="Weitz H."/>
            <person name="Taylor A."/>
            <person name="Grigoriev I.V."/>
            <person name="Nagy L.G."/>
            <person name="Martin F."/>
            <person name="Kauserud H."/>
        </authorList>
    </citation>
    <scope>NUCLEOTIDE SEQUENCE</scope>
    <source>
        <strain evidence="2">9144</strain>
    </source>
</reference>